<protein>
    <recommendedName>
        <fullName evidence="6">Succinate dehydrogenase hydrophobic membrane anchor subunit</fullName>
    </recommendedName>
</protein>
<evidence type="ECO:0000313" key="18">
    <source>
        <dbReference type="Proteomes" id="UP000187344"/>
    </source>
</evidence>
<comment type="function">
    <text evidence="2">Membrane-anchoring subunit of succinate dehydrogenase (SDH).</text>
</comment>
<evidence type="ECO:0000256" key="10">
    <source>
        <dbReference type="ARBA" id="ARBA00022692"/>
    </source>
</evidence>
<keyword evidence="10 16" id="KW-0812">Transmembrane</keyword>
<reference evidence="17 18" key="1">
    <citation type="submission" date="2016-12" db="EMBL/GenBank/DDBJ databases">
        <title>Comparative genomics of Bartonella apis.</title>
        <authorList>
            <person name="Engel P."/>
        </authorList>
    </citation>
    <scope>NUCLEOTIDE SEQUENCE [LARGE SCALE GENOMIC DNA]</scope>
    <source>
        <strain evidence="17 18">PEB0149</strain>
    </source>
</reference>
<dbReference type="AlphaFoldDB" id="A0A1R0FB74"/>
<evidence type="ECO:0000256" key="7">
    <source>
        <dbReference type="ARBA" id="ARBA00022448"/>
    </source>
</evidence>
<keyword evidence="14" id="KW-0408">Iron</keyword>
<feature type="transmembrane region" description="Helical" evidence="16">
    <location>
        <begin position="101"/>
        <end position="122"/>
    </location>
</feature>
<dbReference type="CDD" id="cd03495">
    <property type="entry name" value="SQR_TypeC_SdhD_like"/>
    <property type="match status" value="1"/>
</dbReference>
<organism evidence="17 18">
    <name type="scientific">Bartonella apis</name>
    <dbReference type="NCBI Taxonomy" id="1686310"/>
    <lineage>
        <taxon>Bacteria</taxon>
        <taxon>Pseudomonadati</taxon>
        <taxon>Pseudomonadota</taxon>
        <taxon>Alphaproteobacteria</taxon>
        <taxon>Hyphomicrobiales</taxon>
        <taxon>Bartonellaceae</taxon>
        <taxon>Bartonella</taxon>
    </lineage>
</organism>
<dbReference type="InterPro" id="IPR014312">
    <property type="entry name" value="Succ_DH_anchor"/>
</dbReference>
<gene>
    <name evidence="17" type="ORF">PEB0149_017100</name>
</gene>
<dbReference type="GeneID" id="92991131"/>
<keyword evidence="11" id="KW-0479">Metal-binding</keyword>
<evidence type="ECO:0000256" key="6">
    <source>
        <dbReference type="ARBA" id="ARBA00019425"/>
    </source>
</evidence>
<dbReference type="GO" id="GO:0020037">
    <property type="term" value="F:heme binding"/>
    <property type="evidence" value="ECO:0007669"/>
    <property type="project" value="InterPro"/>
</dbReference>
<dbReference type="InterPro" id="IPR000701">
    <property type="entry name" value="SuccDH_FuR_B_TM-su"/>
</dbReference>
<evidence type="ECO:0000256" key="2">
    <source>
        <dbReference type="ARBA" id="ARBA00004050"/>
    </source>
</evidence>
<dbReference type="GO" id="GO:0046872">
    <property type="term" value="F:metal ion binding"/>
    <property type="evidence" value="ECO:0007669"/>
    <property type="project" value="UniProtKB-KW"/>
</dbReference>
<dbReference type="Pfam" id="PF01127">
    <property type="entry name" value="Sdh_cyt"/>
    <property type="match status" value="1"/>
</dbReference>
<keyword evidence="8" id="KW-0816">Tricarboxylic acid cycle</keyword>
<evidence type="ECO:0000256" key="16">
    <source>
        <dbReference type="SAM" id="Phobius"/>
    </source>
</evidence>
<feature type="transmembrane region" description="Helical" evidence="16">
    <location>
        <begin position="32"/>
        <end position="51"/>
    </location>
</feature>
<comment type="subunit">
    <text evidence="5">Part of an enzyme complex containing four subunits: a flavoprotein, an iron-sulfur protein, plus two membrane-anchoring proteins, SdhC and SdhD.</text>
</comment>
<evidence type="ECO:0000256" key="14">
    <source>
        <dbReference type="ARBA" id="ARBA00023004"/>
    </source>
</evidence>
<keyword evidence="9" id="KW-0349">Heme</keyword>
<evidence type="ECO:0000256" key="15">
    <source>
        <dbReference type="ARBA" id="ARBA00023136"/>
    </source>
</evidence>
<keyword evidence="13 16" id="KW-1133">Transmembrane helix</keyword>
<dbReference type="RefSeq" id="WP_075869395.1">
    <property type="nucleotide sequence ID" value="NZ_CALYQA010000002.1"/>
</dbReference>
<comment type="pathway">
    <text evidence="4">Carbohydrate metabolism; tricarboxylic acid cycle.</text>
</comment>
<comment type="cofactor">
    <cofactor evidence="1">
        <name>heme</name>
        <dbReference type="ChEBI" id="CHEBI:30413"/>
    </cofactor>
</comment>
<dbReference type="SUPFAM" id="SSF81343">
    <property type="entry name" value="Fumarate reductase respiratory complex transmembrane subunits"/>
    <property type="match status" value="1"/>
</dbReference>
<dbReference type="GO" id="GO:0006099">
    <property type="term" value="P:tricarboxylic acid cycle"/>
    <property type="evidence" value="ECO:0007669"/>
    <property type="project" value="UniProtKB-UniPathway"/>
</dbReference>
<dbReference type="NCBIfam" id="TIGR02968">
    <property type="entry name" value="succ_dehyd_anc"/>
    <property type="match status" value="1"/>
</dbReference>
<dbReference type="EMBL" id="LXYT01000001">
    <property type="protein sequence ID" value="OLY44243.1"/>
    <property type="molecule type" value="Genomic_DNA"/>
</dbReference>
<evidence type="ECO:0000256" key="12">
    <source>
        <dbReference type="ARBA" id="ARBA00022982"/>
    </source>
</evidence>
<feature type="transmembrane region" description="Helical" evidence="16">
    <location>
        <begin position="63"/>
        <end position="81"/>
    </location>
</feature>
<dbReference type="OrthoDB" id="9809280at2"/>
<dbReference type="InterPro" id="IPR034804">
    <property type="entry name" value="SQR/QFR_C/D"/>
</dbReference>
<comment type="caution">
    <text evidence="17">The sequence shown here is derived from an EMBL/GenBank/DDBJ whole genome shotgun (WGS) entry which is preliminary data.</text>
</comment>
<proteinExistence type="predicted"/>
<evidence type="ECO:0000256" key="1">
    <source>
        <dbReference type="ARBA" id="ARBA00001971"/>
    </source>
</evidence>
<accession>A0A1R0FB74</accession>
<dbReference type="UniPathway" id="UPA00223"/>
<dbReference type="Proteomes" id="UP000187344">
    <property type="component" value="Unassembled WGS sequence"/>
</dbReference>
<evidence type="ECO:0000256" key="4">
    <source>
        <dbReference type="ARBA" id="ARBA00005163"/>
    </source>
</evidence>
<sequence>MKKDFRTELGKVRGWGAAHTGTSHFWAQRMTALANVPLFIFFIVLVVSLVGKDYATVHATLENPIVAVVMALMILSGIYHMKLGMQVILEDYLPNEATRVLMLALNTFFCYVIGAGLLLALLKISLGG</sequence>
<keyword evidence="15 16" id="KW-0472">Membrane</keyword>
<keyword evidence="7" id="KW-0813">Transport</keyword>
<dbReference type="GO" id="GO:0016020">
    <property type="term" value="C:membrane"/>
    <property type="evidence" value="ECO:0007669"/>
    <property type="project" value="UniProtKB-SubCell"/>
</dbReference>
<evidence type="ECO:0000256" key="11">
    <source>
        <dbReference type="ARBA" id="ARBA00022723"/>
    </source>
</evidence>
<evidence type="ECO:0000313" key="17">
    <source>
        <dbReference type="EMBL" id="OLY44243.1"/>
    </source>
</evidence>
<name>A0A1R0FB74_9HYPH</name>
<evidence type="ECO:0000256" key="9">
    <source>
        <dbReference type="ARBA" id="ARBA00022617"/>
    </source>
</evidence>
<keyword evidence="12" id="KW-0249">Electron transport</keyword>
<evidence type="ECO:0000256" key="3">
    <source>
        <dbReference type="ARBA" id="ARBA00004141"/>
    </source>
</evidence>
<keyword evidence="18" id="KW-1185">Reference proteome</keyword>
<comment type="subcellular location">
    <subcellularLocation>
        <location evidence="3">Membrane</location>
        <topology evidence="3">Multi-pass membrane protein</topology>
    </subcellularLocation>
</comment>
<evidence type="ECO:0000256" key="8">
    <source>
        <dbReference type="ARBA" id="ARBA00022532"/>
    </source>
</evidence>
<evidence type="ECO:0000256" key="5">
    <source>
        <dbReference type="ARBA" id="ARBA00011558"/>
    </source>
</evidence>
<dbReference type="Gene3D" id="1.20.1300.10">
    <property type="entry name" value="Fumarate reductase/succinate dehydrogenase, transmembrane subunit"/>
    <property type="match status" value="1"/>
</dbReference>
<evidence type="ECO:0000256" key="13">
    <source>
        <dbReference type="ARBA" id="ARBA00022989"/>
    </source>
</evidence>